<dbReference type="GO" id="GO:0003723">
    <property type="term" value="F:RNA binding"/>
    <property type="evidence" value="ECO:0007669"/>
    <property type="project" value="InterPro"/>
</dbReference>
<keyword evidence="7" id="KW-1185">Reference proteome</keyword>
<evidence type="ECO:0000256" key="2">
    <source>
        <dbReference type="ARBA" id="ARBA00023235"/>
    </source>
</evidence>
<gene>
    <name evidence="6" type="ORF">SMC7_04155</name>
</gene>
<feature type="domain" description="Pseudouridine synthase RsuA/RluA-like" evidence="5">
    <location>
        <begin position="19"/>
        <end position="174"/>
    </location>
</feature>
<dbReference type="GO" id="GO:0009982">
    <property type="term" value="F:pseudouridine synthase activity"/>
    <property type="evidence" value="ECO:0007669"/>
    <property type="project" value="InterPro"/>
</dbReference>
<dbReference type="CDD" id="cd02869">
    <property type="entry name" value="PseudoU_synth_RluA_like"/>
    <property type="match status" value="1"/>
</dbReference>
<dbReference type="PROSITE" id="PS01129">
    <property type="entry name" value="PSI_RLU"/>
    <property type="match status" value="1"/>
</dbReference>
<dbReference type="Gene3D" id="3.30.2350.10">
    <property type="entry name" value="Pseudouridine synthase"/>
    <property type="match status" value="1"/>
</dbReference>
<dbReference type="InterPro" id="IPR050188">
    <property type="entry name" value="RluA_PseudoU_synthase"/>
</dbReference>
<sequence length="236" mass="25859">MHELRLGPVVVPVLYIDNDIIAVNKPAGLPVFTAPGKAAGTLTEVALASGVTLYDGEDVELPGVVHRLDKDTSGVMVLARSQAGWSCFKRQLANHDAQKQYLALVWGTFAEKSGRIDVPIGAVHSRGLLLRQADSSGRPSTTDFEVIQHFGNQASLLRIRIETGRTHQIRVHCSYIGHPVLGDYTYGYRAQRSVVIERQMLHAFALSFVAPRSGVQVRVMAPLPQDFISVLRVLAR</sequence>
<evidence type="ECO:0000256" key="3">
    <source>
        <dbReference type="PIRSR" id="PIRSR606225-1"/>
    </source>
</evidence>
<comment type="catalytic activity">
    <reaction evidence="4">
        <text>a uridine in RNA = a pseudouridine in RNA</text>
        <dbReference type="Rhea" id="RHEA:48348"/>
        <dbReference type="Rhea" id="RHEA-COMP:12068"/>
        <dbReference type="Rhea" id="RHEA-COMP:12069"/>
        <dbReference type="ChEBI" id="CHEBI:65314"/>
        <dbReference type="ChEBI" id="CHEBI:65315"/>
    </reaction>
</comment>
<dbReference type="PANTHER" id="PTHR21600:SF44">
    <property type="entry name" value="RIBOSOMAL LARGE SUBUNIT PSEUDOURIDINE SYNTHASE D"/>
    <property type="match status" value="1"/>
</dbReference>
<dbReference type="InterPro" id="IPR006145">
    <property type="entry name" value="PsdUridine_synth_RsuA/RluA"/>
</dbReference>
<evidence type="ECO:0000259" key="5">
    <source>
        <dbReference type="Pfam" id="PF00849"/>
    </source>
</evidence>
<protein>
    <recommendedName>
        <fullName evidence="4">Pseudouridine synthase</fullName>
        <ecNumber evidence="4">5.4.99.-</ecNumber>
    </recommendedName>
</protein>
<dbReference type="InterPro" id="IPR020103">
    <property type="entry name" value="PsdUridine_synth_cat_dom_sf"/>
</dbReference>
<keyword evidence="2 4" id="KW-0413">Isomerase</keyword>
<comment type="similarity">
    <text evidence="1 4">Belongs to the pseudouridine synthase RluA family.</text>
</comment>
<dbReference type="RefSeq" id="WP_119089090.1">
    <property type="nucleotide sequence ID" value="NZ_QXIS01000024.1"/>
</dbReference>
<proteinExistence type="inferred from homology"/>
<dbReference type="NCBIfam" id="TIGR00005">
    <property type="entry name" value="rluA_subfam"/>
    <property type="match status" value="1"/>
</dbReference>
<dbReference type="SUPFAM" id="SSF55120">
    <property type="entry name" value="Pseudouridine synthase"/>
    <property type="match status" value="1"/>
</dbReference>
<name>A0A398D4S5_9BACT</name>
<dbReference type="GO" id="GO:0140098">
    <property type="term" value="F:catalytic activity, acting on RNA"/>
    <property type="evidence" value="ECO:0007669"/>
    <property type="project" value="UniProtKB-ARBA"/>
</dbReference>
<dbReference type="PANTHER" id="PTHR21600">
    <property type="entry name" value="MITOCHONDRIAL RNA PSEUDOURIDINE SYNTHASE"/>
    <property type="match status" value="1"/>
</dbReference>
<evidence type="ECO:0000313" key="7">
    <source>
        <dbReference type="Proteomes" id="UP000266328"/>
    </source>
</evidence>
<dbReference type="InterPro" id="IPR006224">
    <property type="entry name" value="PsdUridine_synth_RluA-like_CS"/>
</dbReference>
<organism evidence="6 7">
    <name type="scientific">Candidatus Cryosericum terrychapinii</name>
    <dbReference type="NCBI Taxonomy" id="2290919"/>
    <lineage>
        <taxon>Bacteria</taxon>
        <taxon>Pseudomonadati</taxon>
        <taxon>Caldisericota/Cryosericota group</taxon>
        <taxon>Candidatus Cryosericota</taxon>
        <taxon>Candidatus Cryosericia</taxon>
        <taxon>Candidatus Cryosericales</taxon>
        <taxon>Candidatus Cryosericaceae</taxon>
        <taxon>Candidatus Cryosericum</taxon>
    </lineage>
</organism>
<accession>A0A398D4S5</accession>
<dbReference type="EC" id="5.4.99.-" evidence="4"/>
<evidence type="ECO:0000256" key="4">
    <source>
        <dbReference type="RuleBase" id="RU362028"/>
    </source>
</evidence>
<comment type="function">
    <text evidence="4">Responsible for synthesis of pseudouridine from uracil.</text>
</comment>
<dbReference type="AlphaFoldDB" id="A0A398D4S5"/>
<comment type="caution">
    <text evidence="6">The sequence shown here is derived from an EMBL/GenBank/DDBJ whole genome shotgun (WGS) entry which is preliminary data.</text>
</comment>
<dbReference type="InterPro" id="IPR006225">
    <property type="entry name" value="PsdUridine_synth_RluC/D"/>
</dbReference>
<dbReference type="Pfam" id="PF00849">
    <property type="entry name" value="PseudoU_synth_2"/>
    <property type="match status" value="1"/>
</dbReference>
<dbReference type="OrthoDB" id="9807829at2"/>
<evidence type="ECO:0000313" key="6">
    <source>
        <dbReference type="EMBL" id="RIE06104.1"/>
    </source>
</evidence>
<dbReference type="GO" id="GO:0000455">
    <property type="term" value="P:enzyme-directed rRNA pseudouridine synthesis"/>
    <property type="evidence" value="ECO:0007669"/>
    <property type="project" value="TreeGrafter"/>
</dbReference>
<reference evidence="6 7" key="1">
    <citation type="submission" date="2018-09" db="EMBL/GenBank/DDBJ databases">
        <title>Discovery and Ecogenomic Context for Candidatus Cryosericales, a Global Caldiserica Order Active in Thawing Permafrost.</title>
        <authorList>
            <person name="Martinez M.A."/>
            <person name="Woodcroft B.J."/>
            <person name="Ignacio Espinoza J.C."/>
            <person name="Zayed A."/>
            <person name="Singleton C.M."/>
            <person name="Boyd J."/>
            <person name="Li Y.-F."/>
            <person name="Purvine S."/>
            <person name="Maughan H."/>
            <person name="Hodgkins S.B."/>
            <person name="Anderson D."/>
            <person name="Sederholm M."/>
            <person name="Temperton B."/>
            <person name="Saleska S.R."/>
            <person name="Tyson G.W."/>
            <person name="Rich V.I."/>
        </authorList>
    </citation>
    <scope>NUCLEOTIDE SEQUENCE [LARGE SCALE GENOMIC DNA]</scope>
    <source>
        <strain evidence="6 7">SMC7</strain>
    </source>
</reference>
<feature type="active site" evidence="3">
    <location>
        <position position="69"/>
    </location>
</feature>
<dbReference type="EMBL" id="QXIS01000024">
    <property type="protein sequence ID" value="RIE06104.1"/>
    <property type="molecule type" value="Genomic_DNA"/>
</dbReference>
<dbReference type="Proteomes" id="UP000266328">
    <property type="component" value="Unassembled WGS sequence"/>
</dbReference>
<evidence type="ECO:0000256" key="1">
    <source>
        <dbReference type="ARBA" id="ARBA00010876"/>
    </source>
</evidence>